<comment type="caution">
    <text evidence="2">The sequence shown here is derived from an EMBL/GenBank/DDBJ whole genome shotgun (WGS) entry which is preliminary data.</text>
</comment>
<proteinExistence type="predicted"/>
<organism evidence="2 3">
    <name type="scientific">Paenibacillus aurantiacus</name>
    <dbReference type="NCBI Taxonomy" id="1936118"/>
    <lineage>
        <taxon>Bacteria</taxon>
        <taxon>Bacillati</taxon>
        <taxon>Bacillota</taxon>
        <taxon>Bacilli</taxon>
        <taxon>Bacillales</taxon>
        <taxon>Paenibacillaceae</taxon>
        <taxon>Paenibacillus</taxon>
    </lineage>
</organism>
<reference evidence="2 3" key="1">
    <citation type="submission" date="2024-09" db="EMBL/GenBank/DDBJ databases">
        <authorList>
            <person name="Sun Q."/>
            <person name="Mori K."/>
        </authorList>
    </citation>
    <scope>NUCLEOTIDE SEQUENCE [LARGE SCALE GENOMIC DNA]</scope>
    <source>
        <strain evidence="2 3">TISTR 2452</strain>
    </source>
</reference>
<accession>A0ABV5KI78</accession>
<evidence type="ECO:0000313" key="3">
    <source>
        <dbReference type="Proteomes" id="UP001589747"/>
    </source>
</evidence>
<dbReference type="RefSeq" id="WP_377489775.1">
    <property type="nucleotide sequence ID" value="NZ_JBHMDO010000006.1"/>
</dbReference>
<keyword evidence="3" id="KW-1185">Reference proteome</keyword>
<evidence type="ECO:0000313" key="2">
    <source>
        <dbReference type="EMBL" id="MFB9324925.1"/>
    </source>
</evidence>
<keyword evidence="1" id="KW-0472">Membrane</keyword>
<sequence length="188" mass="22323">MREVVGNAKPIYKNRFSFVWDYRRDETWLTNLSTRGLHLNRPGFMRYRFEYEPSVRYEYRMDYQDAMNAKQLEEYCDLYADAGWEYVGTCVNWRYFRRPHLEGETIELYSDKESIRSFYRKLQKTLGVLALANVAILLVNSSNWLGGWSGEGWIATFIGAVILFQLLCTLLLGYGVLRFQRLIQHHTD</sequence>
<keyword evidence="1" id="KW-1133">Transmembrane helix</keyword>
<keyword evidence="1" id="KW-0812">Transmembrane</keyword>
<dbReference type="Proteomes" id="UP001589747">
    <property type="component" value="Unassembled WGS sequence"/>
</dbReference>
<evidence type="ECO:0000256" key="1">
    <source>
        <dbReference type="SAM" id="Phobius"/>
    </source>
</evidence>
<dbReference type="Pfam" id="PF11193">
    <property type="entry name" value="DUF2812"/>
    <property type="match status" value="1"/>
</dbReference>
<dbReference type="EMBL" id="JBHMDO010000006">
    <property type="protein sequence ID" value="MFB9324925.1"/>
    <property type="molecule type" value="Genomic_DNA"/>
</dbReference>
<dbReference type="InterPro" id="IPR021359">
    <property type="entry name" value="DUF2812"/>
</dbReference>
<feature type="transmembrane region" description="Helical" evidence="1">
    <location>
        <begin position="126"/>
        <end position="146"/>
    </location>
</feature>
<gene>
    <name evidence="2" type="ORF">ACFFSY_03160</name>
</gene>
<protein>
    <submittedName>
        <fullName evidence="2">DUF2812 domain-containing protein</fullName>
    </submittedName>
</protein>
<name>A0ABV5KI78_9BACL</name>
<feature type="transmembrane region" description="Helical" evidence="1">
    <location>
        <begin position="152"/>
        <end position="177"/>
    </location>
</feature>